<proteinExistence type="predicted"/>
<evidence type="ECO:0000313" key="7">
    <source>
        <dbReference type="Proteomes" id="UP001071777"/>
    </source>
</evidence>
<protein>
    <submittedName>
        <fullName evidence="6">Dual specificity phosphatase</fullName>
    </submittedName>
</protein>
<dbReference type="PANTHER" id="PTHR46381">
    <property type="entry name" value="MKPA PROTEIN"/>
    <property type="match status" value="1"/>
</dbReference>
<sequence>MLTNDRLDVIKKYRTICSEIIEGRLYLGGYQLACDWERLQEKRITHIINVSGDTCKNAFEDRLEYRTYYILDTPQESIEGVLYDSIEWIDTKLRMSESRIYVHCQEGVSRSSSLVIGYLMWKNQMSFSEASDYVRERRSTSSPNIGFTYQLLLFQKALGFARPGTRVPREGETAELPSVSHLGKRHWVISQKLYYLSEHGIPASLINWRGDGSHHFNLNSSKIYLLRQSLLEDSASSARRERLWIWVGSQAKEGLRRSILGVLRFCRQILEIEMGHHSSLELDNLDIRADLVIGALEGSRNSPQDHLTNILSSTIILEYFHEFSESGEFMRVLAPNQLHACSCDIVQRSYSSPSIKSVSRGALPGGSEESDGGLEGEDLGSDGCGDGCRYRDSGLGSESSSEISSLMSLDESLPYFSSFPSSNGSPAHSRNSPVSTRGQNPDFEEATGRAVSRANLHHFSLDSQQINYTREHLLGEGGDAKTSCPGLGRVVVPKLNFAFKTDGHSEEGQRTGPDTKSRTQTSPKQPAQGKSHRSIHFNENEVFCHNSNSYSKRSSVSQESLSASEDCCSSLEGRGAKVLLFRFPDYFGSESLRFFDSEDLLPGSVCPLVIIGEALSEQQGEEAAGPPGPPAPPDVGLRSVVIYLWIGSKTIYFSQAKKILSEHPCPEESHHSHVDIGPLILQRDLASSKSLDHNSKPCELAGQLEPDISQLIILLIRNNSRLSLKDVHSVYFEFEGEESNTFWNYFYL</sequence>
<evidence type="ECO:0000256" key="1">
    <source>
        <dbReference type="ARBA" id="ARBA00022801"/>
    </source>
</evidence>
<feature type="compositionally biased region" description="Basic and acidic residues" evidence="3">
    <location>
        <begin position="501"/>
        <end position="517"/>
    </location>
</feature>
<dbReference type="Gene3D" id="3.90.190.10">
    <property type="entry name" value="Protein tyrosine phosphatase superfamily"/>
    <property type="match status" value="1"/>
</dbReference>
<dbReference type="InterPro" id="IPR020422">
    <property type="entry name" value="TYR_PHOSPHATASE_DUAL_dom"/>
</dbReference>
<feature type="compositionally biased region" description="Acidic residues" evidence="3">
    <location>
        <begin position="368"/>
        <end position="380"/>
    </location>
</feature>
<dbReference type="SMART" id="SM00195">
    <property type="entry name" value="DSPc"/>
    <property type="match status" value="1"/>
</dbReference>
<organism evidence="6 7">
    <name type="scientific">Cryptosporidium canis</name>
    <dbReference type="NCBI Taxonomy" id="195482"/>
    <lineage>
        <taxon>Eukaryota</taxon>
        <taxon>Sar</taxon>
        <taxon>Alveolata</taxon>
        <taxon>Apicomplexa</taxon>
        <taxon>Conoidasida</taxon>
        <taxon>Coccidia</taxon>
        <taxon>Eucoccidiorida</taxon>
        <taxon>Eimeriorina</taxon>
        <taxon>Cryptosporidiidae</taxon>
        <taxon>Cryptosporidium</taxon>
    </lineage>
</organism>
<dbReference type="SUPFAM" id="SSF52799">
    <property type="entry name" value="(Phosphotyrosine protein) phosphatases II"/>
    <property type="match status" value="1"/>
</dbReference>
<evidence type="ECO:0000256" key="2">
    <source>
        <dbReference type="ARBA" id="ARBA00022912"/>
    </source>
</evidence>
<feature type="domain" description="Tyrosine specific protein phosphatases" evidence="5">
    <location>
        <begin position="83"/>
        <end position="138"/>
    </location>
</feature>
<feature type="region of interest" description="Disordered" evidence="3">
    <location>
        <begin position="419"/>
        <end position="445"/>
    </location>
</feature>
<evidence type="ECO:0000259" key="4">
    <source>
        <dbReference type="PROSITE" id="PS50054"/>
    </source>
</evidence>
<dbReference type="Proteomes" id="UP001071777">
    <property type="component" value="Unassembled WGS sequence"/>
</dbReference>
<keyword evidence="1" id="KW-0378">Hydrolase</keyword>
<keyword evidence="7" id="KW-1185">Reference proteome</keyword>
<dbReference type="Pfam" id="PF00782">
    <property type="entry name" value="DSPc"/>
    <property type="match status" value="1"/>
</dbReference>
<name>A0ABQ8PAP7_9CRYT</name>
<dbReference type="PROSITE" id="PS50056">
    <property type="entry name" value="TYR_PHOSPHATASE_2"/>
    <property type="match status" value="1"/>
</dbReference>
<dbReference type="PROSITE" id="PS50054">
    <property type="entry name" value="TYR_PHOSPHATASE_DUAL"/>
    <property type="match status" value="1"/>
</dbReference>
<accession>A0ABQ8PAP7</accession>
<dbReference type="PROSITE" id="PS00383">
    <property type="entry name" value="TYR_PHOSPHATASE_1"/>
    <property type="match status" value="1"/>
</dbReference>
<dbReference type="InterPro" id="IPR016130">
    <property type="entry name" value="Tyr_Pase_AS"/>
</dbReference>
<feature type="domain" description="Tyrosine-protein phosphatase" evidence="4">
    <location>
        <begin position="16"/>
        <end position="160"/>
    </location>
</feature>
<dbReference type="InterPro" id="IPR029021">
    <property type="entry name" value="Prot-tyrosine_phosphatase-like"/>
</dbReference>
<feature type="compositionally biased region" description="Polar residues" evidence="3">
    <location>
        <begin position="419"/>
        <end position="439"/>
    </location>
</feature>
<evidence type="ECO:0000259" key="5">
    <source>
        <dbReference type="PROSITE" id="PS50056"/>
    </source>
</evidence>
<evidence type="ECO:0000256" key="3">
    <source>
        <dbReference type="SAM" id="MobiDB-lite"/>
    </source>
</evidence>
<keyword evidence="2" id="KW-0904">Protein phosphatase</keyword>
<feature type="region of interest" description="Disordered" evidence="3">
    <location>
        <begin position="355"/>
        <end position="385"/>
    </location>
</feature>
<feature type="region of interest" description="Disordered" evidence="3">
    <location>
        <begin position="500"/>
        <end position="535"/>
    </location>
</feature>
<reference evidence="6" key="1">
    <citation type="submission" date="2022-10" db="EMBL/GenBank/DDBJ databases">
        <title>Adaptive evolution leads to modifications in subtelomeric GC content in a zoonotic Cryptosporidium species.</title>
        <authorList>
            <person name="Li J."/>
            <person name="Feng Y."/>
            <person name="Xiao L."/>
        </authorList>
    </citation>
    <scope>NUCLEOTIDE SEQUENCE</scope>
    <source>
        <strain evidence="6">25894</strain>
    </source>
</reference>
<evidence type="ECO:0000313" key="6">
    <source>
        <dbReference type="EMBL" id="KAJ1614681.1"/>
    </source>
</evidence>
<comment type="caution">
    <text evidence="6">The sequence shown here is derived from an EMBL/GenBank/DDBJ whole genome shotgun (WGS) entry which is preliminary data.</text>
</comment>
<dbReference type="InterPro" id="IPR000340">
    <property type="entry name" value="Dual-sp_phosphatase_cat-dom"/>
</dbReference>
<dbReference type="CDD" id="cd14498">
    <property type="entry name" value="DSP"/>
    <property type="match status" value="1"/>
</dbReference>
<dbReference type="EMBL" id="JAPCXB010000018">
    <property type="protein sequence ID" value="KAJ1614681.1"/>
    <property type="molecule type" value="Genomic_DNA"/>
</dbReference>
<dbReference type="InterPro" id="IPR000387">
    <property type="entry name" value="Tyr_Pase_dom"/>
</dbReference>
<gene>
    <name evidence="6" type="ORF">OJ252_512</name>
</gene>
<dbReference type="PANTHER" id="PTHR46381:SF2">
    <property type="entry name" value="MAP KINASE PHOSPHATASE"/>
    <property type="match status" value="1"/>
</dbReference>